<evidence type="ECO:0000256" key="1">
    <source>
        <dbReference type="ARBA" id="ARBA00023125"/>
    </source>
</evidence>
<dbReference type="EMBL" id="JZWS02000006">
    <property type="protein sequence ID" value="MCL7344302.1"/>
    <property type="molecule type" value="Genomic_DNA"/>
</dbReference>
<keyword evidence="1" id="KW-0238">DNA-binding</keyword>
<organism evidence="3">
    <name type="scientific">Candidatus Aramenus sulfurataquae</name>
    <dbReference type="NCBI Taxonomy" id="1326980"/>
    <lineage>
        <taxon>Archaea</taxon>
        <taxon>Thermoproteota</taxon>
        <taxon>Thermoprotei</taxon>
        <taxon>Sulfolobales</taxon>
        <taxon>Sulfolobaceae</taxon>
        <taxon>Candidatus Aramenus</taxon>
    </lineage>
</organism>
<dbReference type="Pfam" id="PF07282">
    <property type="entry name" value="Cas12f1-like_TNB"/>
    <property type="match status" value="1"/>
</dbReference>
<sequence>MQYRRIQHWIEWQATKHGLAVVKLPAFYTSTRCPKCGGEMREYVHRQFVCEVWL</sequence>
<name>A0AAE3K5G8_9CREN</name>
<dbReference type="AlphaFoldDB" id="A0AAE3K5G8"/>
<dbReference type="GO" id="GO:0003677">
    <property type="term" value="F:DNA binding"/>
    <property type="evidence" value="ECO:0007669"/>
    <property type="project" value="UniProtKB-KW"/>
</dbReference>
<reference evidence="3" key="1">
    <citation type="submission" date="2022-05" db="EMBL/GenBank/DDBJ databases">
        <title>Metagenome Sequencing of an Archaeal-Dominated Microbial Community from a Hot Spring at the Los Azufres Geothermal Field, Mexico.</title>
        <authorList>
            <person name="Marin-Paredes R."/>
            <person name="Martinez-Romero E."/>
            <person name="Servin-Garciduenas L.E."/>
        </authorList>
    </citation>
    <scope>NUCLEOTIDE SEQUENCE</scope>
    <source>
        <strain evidence="3">AZ1-454</strain>
    </source>
</reference>
<proteinExistence type="predicted"/>
<evidence type="ECO:0000313" key="3">
    <source>
        <dbReference type="EMBL" id="MCL7344302.1"/>
    </source>
</evidence>
<comment type="caution">
    <text evidence="3">The sequence shown here is derived from an EMBL/GenBank/DDBJ whole genome shotgun (WGS) entry which is preliminary data.</text>
</comment>
<gene>
    <name evidence="3" type="ORF">TQ35_007000</name>
</gene>
<dbReference type="InterPro" id="IPR010095">
    <property type="entry name" value="Cas12f1-like_TNB"/>
</dbReference>
<feature type="domain" description="Cas12f1-like TNB" evidence="2">
    <location>
        <begin position="3"/>
        <end position="51"/>
    </location>
</feature>
<protein>
    <submittedName>
        <fullName evidence="3">Zinc ribbon domain-containing protein</fullName>
    </submittedName>
</protein>
<accession>A0AAE3K5G8</accession>
<evidence type="ECO:0000259" key="2">
    <source>
        <dbReference type="Pfam" id="PF07282"/>
    </source>
</evidence>